<dbReference type="GO" id="GO:0016787">
    <property type="term" value="F:hydrolase activity"/>
    <property type="evidence" value="ECO:0007669"/>
    <property type="project" value="UniProtKB-KW"/>
</dbReference>
<feature type="binding site" evidence="8">
    <location>
        <position position="5"/>
    </location>
    <ligand>
        <name>Mg(2+)</name>
        <dbReference type="ChEBI" id="CHEBI:18420"/>
    </ligand>
</feature>
<name>A0A2W5MBI8_ANCNO</name>
<dbReference type="EC" id="3.1.-.-" evidence="8"/>
<evidence type="ECO:0000256" key="1">
    <source>
        <dbReference type="ARBA" id="ARBA00001946"/>
    </source>
</evidence>
<dbReference type="InterPro" id="IPR022907">
    <property type="entry name" value="VapC_family"/>
</dbReference>
<keyword evidence="3 8" id="KW-0540">Nuclease</keyword>
<keyword evidence="8" id="KW-0800">Toxin</keyword>
<dbReference type="SUPFAM" id="SSF88723">
    <property type="entry name" value="PIN domain-like"/>
    <property type="match status" value="1"/>
</dbReference>
<dbReference type="Gene3D" id="3.40.50.1010">
    <property type="entry name" value="5'-nuclease"/>
    <property type="match status" value="1"/>
</dbReference>
<protein>
    <recommendedName>
        <fullName evidence="8">Ribonuclease VapC</fullName>
        <shortName evidence="8">RNase VapC</shortName>
        <ecNumber evidence="8">3.1.-.-</ecNumber>
    </recommendedName>
    <alternativeName>
        <fullName evidence="8">Toxin VapC</fullName>
    </alternativeName>
</protein>
<dbReference type="Proteomes" id="UP000249577">
    <property type="component" value="Unassembled WGS sequence"/>
</dbReference>
<evidence type="ECO:0000256" key="3">
    <source>
        <dbReference type="ARBA" id="ARBA00022722"/>
    </source>
</evidence>
<accession>A0A2W5MBI8</accession>
<organism evidence="10 11">
    <name type="scientific">Ancylobacter novellus</name>
    <name type="common">Thiobacillus novellus</name>
    <dbReference type="NCBI Taxonomy" id="921"/>
    <lineage>
        <taxon>Bacteria</taxon>
        <taxon>Pseudomonadati</taxon>
        <taxon>Pseudomonadota</taxon>
        <taxon>Alphaproteobacteria</taxon>
        <taxon>Hyphomicrobiales</taxon>
        <taxon>Xanthobacteraceae</taxon>
        <taxon>Ancylobacter</taxon>
    </lineage>
</organism>
<dbReference type="HAMAP" id="MF_00265">
    <property type="entry name" value="VapC_Nob1"/>
    <property type="match status" value="1"/>
</dbReference>
<sequence>MIVVDSSVWIDHFSNRLGPAVERLRSMAPLSQVLVGDIVLIEVLRGARNEEQARKIEGRLLVFEIERMLDVDLALKAAANHRRLRGLGITIRSMPDLVIGTCCIERGHRLLHQDRDFDPMVEHLGLKIA</sequence>
<comment type="similarity">
    <text evidence="7 8">Belongs to the PINc/VapC protein family.</text>
</comment>
<reference evidence="10 11" key="1">
    <citation type="submission" date="2017-08" db="EMBL/GenBank/DDBJ databases">
        <title>Infants hospitalized years apart are colonized by the same room-sourced microbial strains.</title>
        <authorList>
            <person name="Brooks B."/>
            <person name="Olm M.R."/>
            <person name="Firek B.A."/>
            <person name="Baker R."/>
            <person name="Thomas B.C."/>
            <person name="Morowitz M.J."/>
            <person name="Banfield J.F."/>
        </authorList>
    </citation>
    <scope>NUCLEOTIDE SEQUENCE [LARGE SCALE GENOMIC DNA]</scope>
    <source>
        <strain evidence="10">S2_005_003_R2_43</strain>
    </source>
</reference>
<dbReference type="AlphaFoldDB" id="A0A2W5MBI8"/>
<dbReference type="InterPro" id="IPR002716">
    <property type="entry name" value="PIN_dom"/>
</dbReference>
<evidence type="ECO:0000259" key="9">
    <source>
        <dbReference type="Pfam" id="PF01850"/>
    </source>
</evidence>
<dbReference type="InterPro" id="IPR050556">
    <property type="entry name" value="Type_II_TA_system_RNase"/>
</dbReference>
<dbReference type="InterPro" id="IPR029060">
    <property type="entry name" value="PIN-like_dom_sf"/>
</dbReference>
<dbReference type="GO" id="GO:0090729">
    <property type="term" value="F:toxin activity"/>
    <property type="evidence" value="ECO:0007669"/>
    <property type="project" value="UniProtKB-KW"/>
</dbReference>
<dbReference type="GO" id="GO:0000287">
    <property type="term" value="F:magnesium ion binding"/>
    <property type="evidence" value="ECO:0007669"/>
    <property type="project" value="UniProtKB-UniRule"/>
</dbReference>
<feature type="domain" description="PIN" evidence="9">
    <location>
        <begin position="2"/>
        <end position="118"/>
    </location>
</feature>
<evidence type="ECO:0000256" key="6">
    <source>
        <dbReference type="ARBA" id="ARBA00022842"/>
    </source>
</evidence>
<keyword evidence="6 8" id="KW-0460">Magnesium</keyword>
<dbReference type="PANTHER" id="PTHR33653">
    <property type="entry name" value="RIBONUCLEASE VAPC2"/>
    <property type="match status" value="1"/>
</dbReference>
<comment type="function">
    <text evidence="8">Toxic component of a toxin-antitoxin (TA) system. An RNase.</text>
</comment>
<comment type="cofactor">
    <cofactor evidence="1 8">
        <name>Mg(2+)</name>
        <dbReference type="ChEBI" id="CHEBI:18420"/>
    </cofactor>
</comment>
<dbReference type="PANTHER" id="PTHR33653:SF1">
    <property type="entry name" value="RIBONUCLEASE VAPC2"/>
    <property type="match status" value="1"/>
</dbReference>
<evidence type="ECO:0000256" key="8">
    <source>
        <dbReference type="HAMAP-Rule" id="MF_00265"/>
    </source>
</evidence>
<keyword evidence="5 8" id="KW-0378">Hydrolase</keyword>
<evidence type="ECO:0000256" key="4">
    <source>
        <dbReference type="ARBA" id="ARBA00022723"/>
    </source>
</evidence>
<evidence type="ECO:0000256" key="2">
    <source>
        <dbReference type="ARBA" id="ARBA00022649"/>
    </source>
</evidence>
<dbReference type="GO" id="GO:0004540">
    <property type="term" value="F:RNA nuclease activity"/>
    <property type="evidence" value="ECO:0007669"/>
    <property type="project" value="InterPro"/>
</dbReference>
<evidence type="ECO:0000256" key="5">
    <source>
        <dbReference type="ARBA" id="ARBA00022801"/>
    </source>
</evidence>
<gene>
    <name evidence="8" type="primary">vapC</name>
    <name evidence="10" type="ORF">DI565_07445</name>
</gene>
<keyword evidence="4 8" id="KW-0479">Metal-binding</keyword>
<feature type="binding site" evidence="8">
    <location>
        <position position="96"/>
    </location>
    <ligand>
        <name>Mg(2+)</name>
        <dbReference type="ChEBI" id="CHEBI:18420"/>
    </ligand>
</feature>
<keyword evidence="2 8" id="KW-1277">Toxin-antitoxin system</keyword>
<dbReference type="EMBL" id="QFPN01000003">
    <property type="protein sequence ID" value="PZQ17197.1"/>
    <property type="molecule type" value="Genomic_DNA"/>
</dbReference>
<dbReference type="Pfam" id="PF01850">
    <property type="entry name" value="PIN"/>
    <property type="match status" value="1"/>
</dbReference>
<evidence type="ECO:0000313" key="10">
    <source>
        <dbReference type="EMBL" id="PZQ17197.1"/>
    </source>
</evidence>
<dbReference type="CDD" id="cd18760">
    <property type="entry name" value="PIN_MtVapC3-like"/>
    <property type="match status" value="1"/>
</dbReference>
<proteinExistence type="inferred from homology"/>
<comment type="caution">
    <text evidence="10">The sequence shown here is derived from an EMBL/GenBank/DDBJ whole genome shotgun (WGS) entry which is preliminary data.</text>
</comment>
<evidence type="ECO:0000313" key="11">
    <source>
        <dbReference type="Proteomes" id="UP000249577"/>
    </source>
</evidence>
<evidence type="ECO:0000256" key="7">
    <source>
        <dbReference type="ARBA" id="ARBA00038093"/>
    </source>
</evidence>